<dbReference type="SUPFAM" id="SSF54523">
    <property type="entry name" value="Pili subunits"/>
    <property type="match status" value="1"/>
</dbReference>
<dbReference type="GO" id="GO:0015627">
    <property type="term" value="C:type II protein secretion system complex"/>
    <property type="evidence" value="ECO:0007669"/>
    <property type="project" value="InterPro"/>
</dbReference>
<feature type="transmembrane region" description="Helical" evidence="11">
    <location>
        <begin position="12"/>
        <end position="31"/>
    </location>
</feature>
<keyword evidence="5" id="KW-0997">Cell inner membrane</keyword>
<dbReference type="EMBL" id="AP021876">
    <property type="protein sequence ID" value="BBO80104.1"/>
    <property type="molecule type" value="Genomic_DNA"/>
</dbReference>
<dbReference type="AlphaFoldDB" id="A0A5K7ZFL7"/>
<evidence type="ECO:0000256" key="4">
    <source>
        <dbReference type="ARBA" id="ARBA00022481"/>
    </source>
</evidence>
<keyword evidence="8 11" id="KW-0472">Membrane</keyword>
<evidence type="ECO:0000256" key="11">
    <source>
        <dbReference type="SAM" id="Phobius"/>
    </source>
</evidence>
<comment type="similarity">
    <text evidence="9">Belongs to the GSP H family.</text>
</comment>
<keyword evidence="6 11" id="KW-0812">Transmembrane</keyword>
<reference evidence="13 14" key="1">
    <citation type="submission" date="2019-11" db="EMBL/GenBank/DDBJ databases">
        <title>Comparative genomics of hydrocarbon-degrading Desulfosarcina strains.</title>
        <authorList>
            <person name="Watanabe M."/>
            <person name="Kojima H."/>
            <person name="Fukui M."/>
        </authorList>
    </citation>
    <scope>NUCLEOTIDE SEQUENCE [LARGE SCALE GENOMIC DNA]</scope>
    <source>
        <strain evidence="13 14">28bB2T</strain>
    </source>
</reference>
<dbReference type="InterPro" id="IPR012902">
    <property type="entry name" value="N_methyl_site"/>
</dbReference>
<evidence type="ECO:0000256" key="1">
    <source>
        <dbReference type="ARBA" id="ARBA00004377"/>
    </source>
</evidence>
<evidence type="ECO:0000256" key="10">
    <source>
        <dbReference type="ARBA" id="ARBA00030775"/>
    </source>
</evidence>
<evidence type="ECO:0000256" key="6">
    <source>
        <dbReference type="ARBA" id="ARBA00022692"/>
    </source>
</evidence>
<dbReference type="Pfam" id="PF07963">
    <property type="entry name" value="N_methyl"/>
    <property type="match status" value="1"/>
</dbReference>
<evidence type="ECO:0000256" key="5">
    <source>
        <dbReference type="ARBA" id="ARBA00022519"/>
    </source>
</evidence>
<evidence type="ECO:0000313" key="13">
    <source>
        <dbReference type="EMBL" id="BBO80104.1"/>
    </source>
</evidence>
<evidence type="ECO:0000256" key="9">
    <source>
        <dbReference type="ARBA" id="ARBA00025772"/>
    </source>
</evidence>
<dbReference type="KEGG" id="dov:DSCO28_06700"/>
<organism evidence="13 14">
    <name type="scientific">Desulfosarcina ovata subsp. sediminis</name>
    <dbReference type="NCBI Taxonomy" id="885957"/>
    <lineage>
        <taxon>Bacteria</taxon>
        <taxon>Pseudomonadati</taxon>
        <taxon>Thermodesulfobacteriota</taxon>
        <taxon>Desulfobacteria</taxon>
        <taxon>Desulfobacterales</taxon>
        <taxon>Desulfosarcinaceae</taxon>
        <taxon>Desulfosarcina</taxon>
    </lineage>
</organism>
<dbReference type="GO" id="GO:0015628">
    <property type="term" value="P:protein secretion by the type II secretion system"/>
    <property type="evidence" value="ECO:0007669"/>
    <property type="project" value="InterPro"/>
</dbReference>
<proteinExistence type="inferred from homology"/>
<evidence type="ECO:0000256" key="3">
    <source>
        <dbReference type="ARBA" id="ARBA00022475"/>
    </source>
</evidence>
<sequence>MEKQSGFTLLELIIAVAIFAVLSAIAIPNMIGWRNNSKFNGAVNTLTGDLAVAKQSAVRENSSVAVESTAEGYRIFIDDGSGSVDGDGDGLLDGLGNSTLDGTENVIRNRAMPAGVTIAFPDGTIAFDGKGLCTNPGDINVSGKSRNSTVNINRLGRISTN</sequence>
<evidence type="ECO:0000256" key="7">
    <source>
        <dbReference type="ARBA" id="ARBA00022989"/>
    </source>
</evidence>
<feature type="domain" description="General secretion pathway GspH" evidence="12">
    <location>
        <begin position="42"/>
        <end position="156"/>
    </location>
</feature>
<dbReference type="Gene3D" id="3.30.700.10">
    <property type="entry name" value="Glycoprotein, Type 4 Pilin"/>
    <property type="match status" value="1"/>
</dbReference>
<evidence type="ECO:0000313" key="14">
    <source>
        <dbReference type="Proteomes" id="UP000425960"/>
    </source>
</evidence>
<dbReference type="InterPro" id="IPR045584">
    <property type="entry name" value="Pilin-like"/>
</dbReference>
<dbReference type="NCBIfam" id="TIGR02532">
    <property type="entry name" value="IV_pilin_GFxxxE"/>
    <property type="match status" value="1"/>
</dbReference>
<protein>
    <recommendedName>
        <fullName evidence="2">Type II secretion system protein H</fullName>
    </recommendedName>
    <alternativeName>
        <fullName evidence="10">General secretion pathway protein H</fullName>
    </alternativeName>
</protein>
<comment type="subcellular location">
    <subcellularLocation>
        <location evidence="1">Cell inner membrane</location>
        <topology evidence="1">Single-pass membrane protein</topology>
    </subcellularLocation>
</comment>
<evidence type="ECO:0000256" key="8">
    <source>
        <dbReference type="ARBA" id="ARBA00023136"/>
    </source>
</evidence>
<dbReference type="InterPro" id="IPR022346">
    <property type="entry name" value="T2SS_GspH"/>
</dbReference>
<gene>
    <name evidence="13" type="primary">fimT</name>
    <name evidence="13" type="ORF">DSCO28_06700</name>
</gene>
<dbReference type="Pfam" id="PF12019">
    <property type="entry name" value="GspH"/>
    <property type="match status" value="1"/>
</dbReference>
<accession>A0A5K7ZFL7</accession>
<keyword evidence="3" id="KW-1003">Cell membrane</keyword>
<dbReference type="GO" id="GO:0005886">
    <property type="term" value="C:plasma membrane"/>
    <property type="evidence" value="ECO:0007669"/>
    <property type="project" value="UniProtKB-SubCell"/>
</dbReference>
<keyword evidence="4" id="KW-0488">Methylation</keyword>
<evidence type="ECO:0000256" key="2">
    <source>
        <dbReference type="ARBA" id="ARBA00021549"/>
    </source>
</evidence>
<dbReference type="Proteomes" id="UP000425960">
    <property type="component" value="Chromosome"/>
</dbReference>
<name>A0A5K7ZFL7_9BACT</name>
<evidence type="ECO:0000259" key="12">
    <source>
        <dbReference type="Pfam" id="PF12019"/>
    </source>
</evidence>
<keyword evidence="7 11" id="KW-1133">Transmembrane helix</keyword>
<dbReference type="PROSITE" id="PS00409">
    <property type="entry name" value="PROKAR_NTER_METHYL"/>
    <property type="match status" value="1"/>
</dbReference>